<organism evidence="8 9">
    <name type="scientific">Sphingobium herbicidovorans (strain ATCC 700291 / DSM 11019 / CCUG 56400 / KCTC 2939 / LMG 18315 / NBRC 16415 / MH)</name>
    <name type="common">Sphingomonas herbicidovorans</name>
    <dbReference type="NCBI Taxonomy" id="1219045"/>
    <lineage>
        <taxon>Bacteria</taxon>
        <taxon>Pseudomonadati</taxon>
        <taxon>Pseudomonadota</taxon>
        <taxon>Alphaproteobacteria</taxon>
        <taxon>Sphingomonadales</taxon>
        <taxon>Sphingomonadaceae</taxon>
        <taxon>Sphingobium</taxon>
    </lineage>
</organism>
<feature type="transmembrane region" description="Helical" evidence="6">
    <location>
        <begin position="27"/>
        <end position="46"/>
    </location>
</feature>
<evidence type="ECO:0000313" key="9">
    <source>
        <dbReference type="Proteomes" id="UP000024284"/>
    </source>
</evidence>
<feature type="transmembrane region" description="Helical" evidence="6">
    <location>
        <begin position="340"/>
        <end position="360"/>
    </location>
</feature>
<evidence type="ECO:0000256" key="6">
    <source>
        <dbReference type="SAM" id="Phobius"/>
    </source>
</evidence>
<evidence type="ECO:0000256" key="3">
    <source>
        <dbReference type="ARBA" id="ARBA00022692"/>
    </source>
</evidence>
<feature type="transmembrane region" description="Helical" evidence="6">
    <location>
        <begin position="120"/>
        <end position="141"/>
    </location>
</feature>
<dbReference type="OrthoDB" id="9773957at2"/>
<dbReference type="Gene3D" id="1.20.1250.20">
    <property type="entry name" value="MFS general substrate transporter like domains"/>
    <property type="match status" value="2"/>
</dbReference>
<feature type="transmembrane region" description="Helical" evidence="6">
    <location>
        <begin position="88"/>
        <end position="108"/>
    </location>
</feature>
<dbReference type="GO" id="GO:0005886">
    <property type="term" value="C:plasma membrane"/>
    <property type="evidence" value="ECO:0007669"/>
    <property type="project" value="TreeGrafter"/>
</dbReference>
<dbReference type="Pfam" id="PF07690">
    <property type="entry name" value="MFS_1"/>
    <property type="match status" value="1"/>
</dbReference>
<dbReference type="Proteomes" id="UP000024284">
    <property type="component" value="Unassembled WGS sequence"/>
</dbReference>
<keyword evidence="9" id="KW-1185">Reference proteome</keyword>
<evidence type="ECO:0000256" key="2">
    <source>
        <dbReference type="ARBA" id="ARBA00022448"/>
    </source>
</evidence>
<dbReference type="PROSITE" id="PS50850">
    <property type="entry name" value="MFS"/>
    <property type="match status" value="1"/>
</dbReference>
<dbReference type="PATRIC" id="fig|1219045.3.peg.3484"/>
<dbReference type="PANTHER" id="PTHR43791:SF102">
    <property type="entry name" value="4-HYDROXYPHENYLACETATE CATABOLISM PROTEIN"/>
    <property type="match status" value="1"/>
</dbReference>
<dbReference type="InterPro" id="IPR011701">
    <property type="entry name" value="MFS"/>
</dbReference>
<comment type="caution">
    <text evidence="8">The sequence shown here is derived from an EMBL/GenBank/DDBJ whole genome shotgun (WGS) entry which is preliminary data.</text>
</comment>
<evidence type="ECO:0000256" key="1">
    <source>
        <dbReference type="ARBA" id="ARBA00004141"/>
    </source>
</evidence>
<feature type="transmembrane region" description="Helical" evidence="6">
    <location>
        <begin position="311"/>
        <end position="334"/>
    </location>
</feature>
<evidence type="ECO:0000259" key="7">
    <source>
        <dbReference type="PROSITE" id="PS50850"/>
    </source>
</evidence>
<evidence type="ECO:0000256" key="5">
    <source>
        <dbReference type="ARBA" id="ARBA00023136"/>
    </source>
</evidence>
<dbReference type="RefSeq" id="WP_081570614.1">
    <property type="nucleotide sequence ID" value="NZ_JFZA02000050.1"/>
</dbReference>
<dbReference type="InterPro" id="IPR036259">
    <property type="entry name" value="MFS_trans_sf"/>
</dbReference>
<feature type="transmembrane region" description="Helical" evidence="6">
    <location>
        <begin position="253"/>
        <end position="273"/>
    </location>
</feature>
<dbReference type="EMBL" id="JFZA02000050">
    <property type="protein sequence ID" value="KFG88786.1"/>
    <property type="molecule type" value="Genomic_DNA"/>
</dbReference>
<comment type="subcellular location">
    <subcellularLocation>
        <location evidence="1">Membrane</location>
        <topology evidence="1">Multi-pass membrane protein</topology>
    </subcellularLocation>
</comment>
<dbReference type="AlphaFoldDB" id="A0A086P5W8"/>
<protein>
    <submittedName>
        <fullName evidence="8">Sugar phosphate permease</fullName>
    </submittedName>
</protein>
<keyword evidence="2" id="KW-0813">Transport</keyword>
<dbReference type="GO" id="GO:0022857">
    <property type="term" value="F:transmembrane transporter activity"/>
    <property type="evidence" value="ECO:0007669"/>
    <property type="project" value="InterPro"/>
</dbReference>
<feature type="transmembrane region" description="Helical" evidence="6">
    <location>
        <begin position="279"/>
        <end position="299"/>
    </location>
</feature>
<evidence type="ECO:0000313" key="8">
    <source>
        <dbReference type="EMBL" id="KFG88786.1"/>
    </source>
</evidence>
<dbReference type="InterPro" id="IPR020846">
    <property type="entry name" value="MFS_dom"/>
</dbReference>
<feature type="domain" description="Major facilitator superfamily (MFS) profile" evidence="7">
    <location>
        <begin position="1"/>
        <end position="369"/>
    </location>
</feature>
<proteinExistence type="predicted"/>
<keyword evidence="5 6" id="KW-0472">Membrane</keyword>
<name>A0A086P5W8_SPHHM</name>
<keyword evidence="4 6" id="KW-1133">Transmembrane helix</keyword>
<accession>A0A086P5W8</accession>
<keyword evidence="3 6" id="KW-0812">Transmembrane</keyword>
<evidence type="ECO:0000256" key="4">
    <source>
        <dbReference type="ARBA" id="ARBA00022989"/>
    </source>
</evidence>
<feature type="transmembrane region" description="Helical" evidence="6">
    <location>
        <begin position="220"/>
        <end position="241"/>
    </location>
</feature>
<feature type="transmembrane region" description="Helical" evidence="6">
    <location>
        <begin position="52"/>
        <end position="76"/>
    </location>
</feature>
<dbReference type="STRING" id="76947.GCA_002080435_04111"/>
<sequence length="369" mass="39022">MSPILETVSEFATEPNVMLVKFGAKIWIPRIMITWGLASMAMVFISGPYSLYLLRALLGAAEAGMLPGVLFFMSSWFPGASRARANSLFLAAAPIGLVLGALLAGPILQMDGMLGLQGWQWLFLLEGFPTVLLGILAYFLLVDKPDQAKWLTSDEKQAIKASLERSEPVQAHAKGTWRGAITKNVLVLAAIIYCNQTSTSILASWTPLIVRDAVGSGSDVLLITLLSALPALTAIISMFVIGTLSDRHAERSFYTAGGLVMAGIGWGVCLLAPFPALKILGLCLAAGGAFGSLVPFWAWVPELIGREGRAVAVAAITSLATIASVATPIIVGFLRDLTDTFNSSIAFALAAIALSVAILMSQRTPGRTA</sequence>
<dbReference type="SUPFAM" id="SSF103473">
    <property type="entry name" value="MFS general substrate transporter"/>
    <property type="match status" value="1"/>
</dbReference>
<reference evidence="8" key="1">
    <citation type="submission" date="2014-08" db="EMBL/GenBank/DDBJ databases">
        <title>Draft genome sequences of Sphingobium herbicidovorans.</title>
        <authorList>
            <person name="Gan H.M."/>
            <person name="Gan H.Y."/>
            <person name="Savka M.A."/>
        </authorList>
    </citation>
    <scope>NUCLEOTIDE SEQUENCE [LARGE SCALE GENOMIC DNA]</scope>
    <source>
        <strain evidence="8">NBRC 16415</strain>
    </source>
</reference>
<gene>
    <name evidence="8" type="ORF">BV98_003430</name>
</gene>
<dbReference type="eggNOG" id="COG2271">
    <property type="taxonomic scope" value="Bacteria"/>
</dbReference>
<dbReference type="PANTHER" id="PTHR43791">
    <property type="entry name" value="PERMEASE-RELATED"/>
    <property type="match status" value="1"/>
</dbReference>